<dbReference type="EMBL" id="BLLG01000013">
    <property type="protein sequence ID" value="GFH38025.1"/>
    <property type="molecule type" value="Genomic_DNA"/>
</dbReference>
<evidence type="ECO:0000256" key="1">
    <source>
        <dbReference type="SAM" id="MobiDB-lite"/>
    </source>
</evidence>
<proteinExistence type="predicted"/>
<keyword evidence="3" id="KW-1185">Reference proteome</keyword>
<dbReference type="RefSeq" id="WP_173265656.1">
    <property type="nucleotide sequence ID" value="NZ_BLLG01000013.1"/>
</dbReference>
<organism evidence="2 3">
    <name type="scientific">Streptomyces pacificus</name>
    <dbReference type="NCBI Taxonomy" id="2705029"/>
    <lineage>
        <taxon>Bacteria</taxon>
        <taxon>Bacillati</taxon>
        <taxon>Actinomycetota</taxon>
        <taxon>Actinomycetes</taxon>
        <taxon>Kitasatosporales</taxon>
        <taxon>Streptomycetaceae</taxon>
        <taxon>Streptomyces</taxon>
    </lineage>
</organism>
<evidence type="ECO:0000313" key="2">
    <source>
        <dbReference type="EMBL" id="GFH38025.1"/>
    </source>
</evidence>
<sequence>MRNRSADEAIEVFDMLMSDLARTSANLAAKQRMRTLGDLDSSALMLREAWITLAHAAADPDQKDIRGAFDLVDITAMHQAARTVGELARPEAETTAAELTARYRTVNQPLRRLAKRLGLDGVEEAGPLAGGSRRGGHKARLTLHRESR</sequence>
<gene>
    <name evidence="2" type="ORF">SCWH03_42650</name>
</gene>
<name>A0A6A0AZZ8_9ACTN</name>
<dbReference type="AlphaFoldDB" id="A0A6A0AZZ8"/>
<evidence type="ECO:0000313" key="3">
    <source>
        <dbReference type="Proteomes" id="UP000484988"/>
    </source>
</evidence>
<feature type="region of interest" description="Disordered" evidence="1">
    <location>
        <begin position="124"/>
        <end position="148"/>
    </location>
</feature>
<protein>
    <submittedName>
        <fullName evidence="2">Uncharacterized protein</fullName>
    </submittedName>
</protein>
<reference evidence="2 3" key="1">
    <citation type="submission" date="2020-02" db="EMBL/GenBank/DDBJ databases">
        <title>Whole Genome Shotgun Sequence of Streptomyces sp. strain CWH03.</title>
        <authorList>
            <person name="Dohra H."/>
            <person name="Kodani S."/>
            <person name="Yamamura H."/>
        </authorList>
    </citation>
    <scope>NUCLEOTIDE SEQUENCE [LARGE SCALE GENOMIC DNA]</scope>
    <source>
        <strain evidence="2 3">CWH03</strain>
    </source>
</reference>
<comment type="caution">
    <text evidence="2">The sequence shown here is derived from an EMBL/GenBank/DDBJ whole genome shotgun (WGS) entry which is preliminary data.</text>
</comment>
<accession>A0A6A0AZZ8</accession>
<dbReference type="Proteomes" id="UP000484988">
    <property type="component" value="Unassembled WGS sequence"/>
</dbReference>